<keyword evidence="4" id="KW-0798">TonB box</keyword>
<proteinExistence type="inferred from homology"/>
<dbReference type="Pfam" id="PF07715">
    <property type="entry name" value="Plug"/>
    <property type="match status" value="1"/>
</dbReference>
<dbReference type="InterPro" id="IPR036942">
    <property type="entry name" value="Beta-barrel_TonB_sf"/>
</dbReference>
<dbReference type="GO" id="GO:0009279">
    <property type="term" value="C:cell outer membrane"/>
    <property type="evidence" value="ECO:0007669"/>
    <property type="project" value="UniProtKB-SubCell"/>
</dbReference>
<comment type="subcellular location">
    <subcellularLocation>
        <location evidence="1 4">Cell outer membrane</location>
    </subcellularLocation>
</comment>
<dbReference type="Gene3D" id="2.60.40.1120">
    <property type="entry name" value="Carboxypeptidase-like, regulatory domain"/>
    <property type="match status" value="1"/>
</dbReference>
<evidence type="ECO:0000259" key="5">
    <source>
        <dbReference type="Pfam" id="PF00593"/>
    </source>
</evidence>
<dbReference type="PANTHER" id="PTHR40980:SF4">
    <property type="entry name" value="TONB-DEPENDENT RECEPTOR-LIKE BETA-BARREL DOMAIN-CONTAINING PROTEIN"/>
    <property type="match status" value="1"/>
</dbReference>
<dbReference type="Pfam" id="PF00593">
    <property type="entry name" value="TonB_dep_Rec_b-barrel"/>
    <property type="match status" value="1"/>
</dbReference>
<keyword evidence="2 4" id="KW-0472">Membrane</keyword>
<evidence type="ECO:0000256" key="3">
    <source>
        <dbReference type="ARBA" id="ARBA00023237"/>
    </source>
</evidence>
<dbReference type="Gene3D" id="2.170.130.10">
    <property type="entry name" value="TonB-dependent receptor, plug domain"/>
    <property type="match status" value="1"/>
</dbReference>
<evidence type="ECO:0000256" key="4">
    <source>
        <dbReference type="RuleBase" id="RU003357"/>
    </source>
</evidence>
<evidence type="ECO:0000259" key="6">
    <source>
        <dbReference type="Pfam" id="PF07715"/>
    </source>
</evidence>
<feature type="domain" description="TonB-dependent receptor plug" evidence="6">
    <location>
        <begin position="119"/>
        <end position="220"/>
    </location>
</feature>
<dbReference type="EMBL" id="QGDT01000002">
    <property type="protein sequence ID" value="PWJ59190.1"/>
    <property type="molecule type" value="Genomic_DNA"/>
</dbReference>
<dbReference type="SUPFAM" id="SSF56935">
    <property type="entry name" value="Porins"/>
    <property type="match status" value="1"/>
</dbReference>
<evidence type="ECO:0000256" key="1">
    <source>
        <dbReference type="ARBA" id="ARBA00004442"/>
    </source>
</evidence>
<dbReference type="InterPro" id="IPR008969">
    <property type="entry name" value="CarboxyPept-like_regulatory"/>
</dbReference>
<dbReference type="InterPro" id="IPR012910">
    <property type="entry name" value="Plug_dom"/>
</dbReference>
<dbReference type="Gene3D" id="2.40.170.20">
    <property type="entry name" value="TonB-dependent receptor, beta-barrel domain"/>
    <property type="match status" value="1"/>
</dbReference>
<gene>
    <name evidence="7" type="ORF">CLV98_10222</name>
</gene>
<dbReference type="InterPro" id="IPR000531">
    <property type="entry name" value="Beta-barrel_TonB"/>
</dbReference>
<reference evidence="7 8" key="1">
    <citation type="submission" date="2018-03" db="EMBL/GenBank/DDBJ databases">
        <title>Genomic Encyclopedia of Archaeal and Bacterial Type Strains, Phase II (KMG-II): from individual species to whole genera.</title>
        <authorList>
            <person name="Goeker M."/>
        </authorList>
    </citation>
    <scope>NUCLEOTIDE SEQUENCE [LARGE SCALE GENOMIC DNA]</scope>
    <source>
        <strain evidence="7 8">DSM 100346</strain>
    </source>
</reference>
<keyword evidence="7" id="KW-0675">Receptor</keyword>
<dbReference type="InterPro" id="IPR037066">
    <property type="entry name" value="Plug_dom_sf"/>
</dbReference>
<dbReference type="Proteomes" id="UP000245880">
    <property type="component" value="Unassembled WGS sequence"/>
</dbReference>
<evidence type="ECO:0000313" key="7">
    <source>
        <dbReference type="EMBL" id="PWJ59190.1"/>
    </source>
</evidence>
<dbReference type="Pfam" id="PF13715">
    <property type="entry name" value="CarbopepD_reg_2"/>
    <property type="match status" value="1"/>
</dbReference>
<accession>A0A316AQY0</accession>
<name>A0A316AQY0_9BACT</name>
<feature type="domain" description="TonB-dependent receptor-like beta-barrel" evidence="5">
    <location>
        <begin position="456"/>
        <end position="906"/>
    </location>
</feature>
<dbReference type="SUPFAM" id="SSF49464">
    <property type="entry name" value="Carboxypeptidase regulatory domain-like"/>
    <property type="match status" value="1"/>
</dbReference>
<dbReference type="InterPro" id="IPR010104">
    <property type="entry name" value="TonB_rcpt_bac"/>
</dbReference>
<evidence type="ECO:0000256" key="2">
    <source>
        <dbReference type="ARBA" id="ARBA00023136"/>
    </source>
</evidence>
<keyword evidence="3" id="KW-0998">Cell outer membrane</keyword>
<comment type="caution">
    <text evidence="7">The sequence shown here is derived from an EMBL/GenBank/DDBJ whole genome shotgun (WGS) entry which is preliminary data.</text>
</comment>
<keyword evidence="8" id="KW-1185">Reference proteome</keyword>
<dbReference type="AlphaFoldDB" id="A0A316AQY0"/>
<dbReference type="PANTHER" id="PTHR40980">
    <property type="entry name" value="PLUG DOMAIN-CONTAINING PROTEIN"/>
    <property type="match status" value="1"/>
</dbReference>
<comment type="similarity">
    <text evidence="4">Belongs to the TonB-dependent receptor family.</text>
</comment>
<evidence type="ECO:0000313" key="8">
    <source>
        <dbReference type="Proteomes" id="UP000245880"/>
    </source>
</evidence>
<sequence>MLSAYWSTAQKTGMLTGYISDPTGYLPGANVVLMGSNQGTATDLNGGFQLGGVPAGKQKVVITFMGYEDRVVDWEVKEGINDLGVISLTDINNNLREVVVKSTMAPSQIKAMSIKKNSYAIMEVMAADAIGKLPDRNAAEAVQRMQGVAVARYHGEADQATVRGTPFAWTSTLFNGTRMPSANVYGSRNSILDAVPSEMIQYVQLAKAITPDMEGDAIGGSINFVMRTAPEHRVLNISAAGGYNQRSKDGTYNASIVYGDRFFKDKLGVMVAASIWDRNWATDELALTYNTSLPDPVQKYSVNTMLAKRYMGKRKTYGINAGLEYRFNAAHRLYTRLLIDKFDDVRPVYESYYDFNNSRYQVNYRFSEYQSPLNGIELGGEHQLSDKLKVDWLASNYVSKFFIDTPPTLDKSLRGLPIATFRQKLAGGFGKLSSDGRKYLHFDAPDGVGDEAESIKPYLTNPEDLLDPSKLSLQQLVVIQLDTKEHDKTGQMNLTWNANSRLILKVGGKYRSKIRESHNQTVQVWLPGAAVGIPNSPSLVPMSSMQTTDFPVSGNFFNEIGAPFNNLIVNPITKNQLFDTFSPEFLDENGFHNFSSASNPTTIYDGSENVLAGYIMGIYDLTDKLKVIGGLRNEFTKLTMNGSQYLAQEKKIVALKAENNYNALLPMLHFKYAINDKSNIRAAYTRTFIRPNFPDLNPGESVDVTKTPGVITRGNANLKPTFSNNFDLMGEYFFSTIGLISGGVFYKDISDVIFSDVSNESINGNNFIVTQPKNLRKARLVGFEAGITRRFRNLPGILSGLGVEFNYTRIDSQVEVPRSVDESTTTMDKTRLPNQSKDMFNAILFYERNGLMMRVAGNFRGTSVEAINQQLGPDFYTHSGKNFTVDFSGAYAITPKLRFFVEINNLTNQPLVMYLGNDSRRLTSKEWYSIRGQAGLRWNLF</sequence>
<organism evidence="7 8">
    <name type="scientific">Dyadobacter jejuensis</name>
    <dbReference type="NCBI Taxonomy" id="1082580"/>
    <lineage>
        <taxon>Bacteria</taxon>
        <taxon>Pseudomonadati</taxon>
        <taxon>Bacteroidota</taxon>
        <taxon>Cytophagia</taxon>
        <taxon>Cytophagales</taxon>
        <taxon>Spirosomataceae</taxon>
        <taxon>Dyadobacter</taxon>
    </lineage>
</organism>
<dbReference type="NCBIfam" id="TIGR01782">
    <property type="entry name" value="TonB-Xanth-Caul"/>
    <property type="match status" value="1"/>
</dbReference>
<protein>
    <submittedName>
        <fullName evidence="7">TonB-dependent receptor</fullName>
    </submittedName>
</protein>